<evidence type="ECO:0000313" key="4">
    <source>
        <dbReference type="EMBL" id="KAK8851230.1"/>
    </source>
</evidence>
<evidence type="ECO:0000313" key="5">
    <source>
        <dbReference type="Proteomes" id="UP001390339"/>
    </source>
</evidence>
<dbReference type="EMBL" id="JAPCWZ010000009">
    <property type="protein sequence ID" value="KAK8851230.1"/>
    <property type="molecule type" value="Genomic_DNA"/>
</dbReference>
<evidence type="ECO:0000256" key="2">
    <source>
        <dbReference type="ARBA" id="ARBA00022577"/>
    </source>
</evidence>
<evidence type="ECO:0000256" key="1">
    <source>
        <dbReference type="ARBA" id="ARBA00022529"/>
    </source>
</evidence>
<dbReference type="SUPFAM" id="SSF57598">
    <property type="entry name" value="Antifungal protein (AGAFP)"/>
    <property type="match status" value="1"/>
</dbReference>
<dbReference type="Pfam" id="PF11402">
    <property type="entry name" value="Antifungal_prot"/>
    <property type="match status" value="1"/>
</dbReference>
<sequence length="75" mass="8082">MQFSTVALFLFAVVGAVANPVEGSADGIDAREVQITYEGTCSRSKNECKYKGENGRPTIVKCPSFANKKVLIQTP</sequence>
<name>A0ABR2HQS6_9PEZI</name>
<keyword evidence="5" id="KW-1185">Reference proteome</keyword>
<evidence type="ECO:0000256" key="3">
    <source>
        <dbReference type="SAM" id="SignalP"/>
    </source>
</evidence>
<feature type="chain" id="PRO_5047049083" evidence="3">
    <location>
        <begin position="19"/>
        <end position="75"/>
    </location>
</feature>
<keyword evidence="1" id="KW-0929">Antimicrobial</keyword>
<organism evidence="4 5">
    <name type="scientific">Apiospora arundinis</name>
    <dbReference type="NCBI Taxonomy" id="335852"/>
    <lineage>
        <taxon>Eukaryota</taxon>
        <taxon>Fungi</taxon>
        <taxon>Dikarya</taxon>
        <taxon>Ascomycota</taxon>
        <taxon>Pezizomycotina</taxon>
        <taxon>Sordariomycetes</taxon>
        <taxon>Xylariomycetidae</taxon>
        <taxon>Amphisphaeriales</taxon>
        <taxon>Apiosporaceae</taxon>
        <taxon>Apiospora</taxon>
    </lineage>
</organism>
<feature type="signal peptide" evidence="3">
    <location>
        <begin position="1"/>
        <end position="18"/>
    </location>
</feature>
<reference evidence="4 5" key="1">
    <citation type="journal article" date="2024" name="IMA Fungus">
        <title>Apiospora arundinis, a panoply of carbohydrate-active enzymes and secondary metabolites.</title>
        <authorList>
            <person name="Sorensen T."/>
            <person name="Petersen C."/>
            <person name="Muurmann A.T."/>
            <person name="Christiansen J.V."/>
            <person name="Brundto M.L."/>
            <person name="Overgaard C.K."/>
            <person name="Boysen A.T."/>
            <person name="Wollenberg R.D."/>
            <person name="Larsen T.O."/>
            <person name="Sorensen J.L."/>
            <person name="Nielsen K.L."/>
            <person name="Sondergaard T.E."/>
        </authorList>
    </citation>
    <scope>NUCLEOTIDE SEQUENCE [LARGE SCALE GENOMIC DNA]</scope>
    <source>
        <strain evidence="4 5">AAU 773</strain>
    </source>
</reference>
<keyword evidence="2" id="KW-0295">Fungicide</keyword>
<dbReference type="InterPro" id="IPR022706">
    <property type="entry name" value="Antifungal_prot"/>
</dbReference>
<proteinExistence type="predicted"/>
<dbReference type="Proteomes" id="UP001390339">
    <property type="component" value="Unassembled WGS sequence"/>
</dbReference>
<keyword evidence="3" id="KW-0732">Signal</keyword>
<accession>A0ABR2HQS6</accession>
<comment type="caution">
    <text evidence="4">The sequence shown here is derived from an EMBL/GenBank/DDBJ whole genome shotgun (WGS) entry which is preliminary data.</text>
</comment>
<gene>
    <name evidence="4" type="ORF">PGQ11_013709</name>
</gene>
<dbReference type="Gene3D" id="2.40.50.60">
    <property type="entry name" value="Antifungal protein domain"/>
    <property type="match status" value="1"/>
</dbReference>
<protein>
    <submittedName>
        <fullName evidence="4">Antifungal protein</fullName>
    </submittedName>
</protein>
<dbReference type="InterPro" id="IPR023112">
    <property type="entry name" value="Antifungal-protein_dom_sf"/>
</dbReference>